<dbReference type="PROSITE" id="PS51409">
    <property type="entry name" value="ARGINASE_2"/>
    <property type="match status" value="1"/>
</dbReference>
<dbReference type="FunFam" id="3.40.800.10:FF:000012">
    <property type="entry name" value="Arginase"/>
    <property type="match status" value="1"/>
</dbReference>
<dbReference type="InterPro" id="IPR020855">
    <property type="entry name" value="Ureohydrolase_Mn_BS"/>
</dbReference>
<evidence type="ECO:0000256" key="12">
    <source>
        <dbReference type="RuleBase" id="RU003684"/>
    </source>
</evidence>
<feature type="binding site" evidence="10">
    <location>
        <position position="232"/>
    </location>
    <ligand>
        <name>Mn(2+)</name>
        <dbReference type="ChEBI" id="CHEBI:29035"/>
        <label>2</label>
    </ligand>
</feature>
<dbReference type="InterPro" id="IPR014033">
    <property type="entry name" value="Arginase"/>
</dbReference>
<protein>
    <recommendedName>
        <fullName evidence="3 9">Arginase</fullName>
        <ecNumber evidence="2 9">3.5.3.1</ecNumber>
    </recommendedName>
</protein>
<dbReference type="RefSeq" id="WP_054256083.1">
    <property type="nucleotide sequence ID" value="NZ_CYIG01000013.1"/>
</dbReference>
<keyword evidence="15" id="KW-1185">Reference proteome</keyword>
<dbReference type="OrthoDB" id="9789727at2"/>
<dbReference type="NCBIfam" id="TIGR01229">
    <property type="entry name" value="rocF_arginase"/>
    <property type="match status" value="1"/>
</dbReference>
<evidence type="ECO:0000256" key="6">
    <source>
        <dbReference type="ARBA" id="ARBA00022801"/>
    </source>
</evidence>
<accession>A0A1I7IL09</accession>
<evidence type="ECO:0000256" key="5">
    <source>
        <dbReference type="ARBA" id="ARBA00022723"/>
    </source>
</evidence>
<feature type="binding site" evidence="10">
    <location>
        <position position="99"/>
    </location>
    <ligand>
        <name>Mn(2+)</name>
        <dbReference type="ChEBI" id="CHEBI:29035"/>
        <label>1</label>
    </ligand>
</feature>
<evidence type="ECO:0000256" key="13">
    <source>
        <dbReference type="RuleBase" id="RU361159"/>
    </source>
</evidence>
<dbReference type="PRINTS" id="PR00116">
    <property type="entry name" value="ARGINASE"/>
</dbReference>
<evidence type="ECO:0000313" key="15">
    <source>
        <dbReference type="Proteomes" id="UP000183656"/>
    </source>
</evidence>
<dbReference type="Pfam" id="PF00491">
    <property type="entry name" value="Arginase"/>
    <property type="match status" value="1"/>
</dbReference>
<dbReference type="Gene3D" id="3.40.800.10">
    <property type="entry name" value="Ureohydrolase domain"/>
    <property type="match status" value="1"/>
</dbReference>
<dbReference type="InterPro" id="IPR006035">
    <property type="entry name" value="Ureohydrolase"/>
</dbReference>
<evidence type="ECO:0000256" key="11">
    <source>
        <dbReference type="PROSITE-ProRule" id="PRU00742"/>
    </source>
</evidence>
<dbReference type="STRING" id="343013.SAMN04489707_101732"/>
<dbReference type="PROSITE" id="PS01053">
    <property type="entry name" value="ARGINASE_1"/>
    <property type="match status" value="1"/>
</dbReference>
<comment type="cofactor">
    <cofactor evidence="10 13">
        <name>Mn(2+)</name>
        <dbReference type="ChEBI" id="CHEBI:29035"/>
    </cofactor>
    <text evidence="10 13">Binds 2 manganese ions per subunit.</text>
</comment>
<organism evidence="14 15">
    <name type="scientific">Paenacidovorax caeni</name>
    <dbReference type="NCBI Taxonomy" id="343013"/>
    <lineage>
        <taxon>Bacteria</taxon>
        <taxon>Pseudomonadati</taxon>
        <taxon>Pseudomonadota</taxon>
        <taxon>Betaproteobacteria</taxon>
        <taxon>Burkholderiales</taxon>
        <taxon>Comamonadaceae</taxon>
        <taxon>Paenacidovorax</taxon>
    </lineage>
</organism>
<dbReference type="GO" id="GO:0030145">
    <property type="term" value="F:manganese ion binding"/>
    <property type="evidence" value="ECO:0007669"/>
    <property type="project" value="TreeGrafter"/>
</dbReference>
<dbReference type="GO" id="GO:0004053">
    <property type="term" value="F:arginase activity"/>
    <property type="evidence" value="ECO:0007669"/>
    <property type="project" value="UniProtKB-UniRule"/>
</dbReference>
<dbReference type="GO" id="GO:0000050">
    <property type="term" value="P:urea cycle"/>
    <property type="evidence" value="ECO:0007669"/>
    <property type="project" value="UniProtKB-UniPathway"/>
</dbReference>
<dbReference type="Proteomes" id="UP000183656">
    <property type="component" value="Unassembled WGS sequence"/>
</dbReference>
<name>A0A1I7IL09_9BURK</name>
<gene>
    <name evidence="14" type="ORF">SAMN04489707_101732</name>
</gene>
<evidence type="ECO:0000256" key="4">
    <source>
        <dbReference type="ARBA" id="ARBA00022503"/>
    </source>
</evidence>
<dbReference type="PANTHER" id="PTHR43782">
    <property type="entry name" value="ARGINASE"/>
    <property type="match status" value="1"/>
</dbReference>
<evidence type="ECO:0000256" key="8">
    <source>
        <dbReference type="ARBA" id="ARBA00047391"/>
    </source>
</evidence>
<dbReference type="PANTHER" id="PTHR43782:SF3">
    <property type="entry name" value="ARGINASE"/>
    <property type="match status" value="1"/>
</dbReference>
<dbReference type="UniPathway" id="UPA00158">
    <property type="reaction ID" value="UER00270"/>
</dbReference>
<keyword evidence="6 12" id="KW-0378">Hydrolase</keyword>
<dbReference type="PIRSF" id="PIRSF036979">
    <property type="entry name" value="Arginase"/>
    <property type="match status" value="1"/>
</dbReference>
<feature type="binding site" evidence="10">
    <location>
        <position position="230"/>
    </location>
    <ligand>
        <name>Mn(2+)</name>
        <dbReference type="ChEBI" id="CHEBI:29035"/>
        <label>1</label>
    </ligand>
</feature>
<keyword evidence="4 13" id="KW-0056">Arginine metabolism</keyword>
<dbReference type="AlphaFoldDB" id="A0A1I7IL09"/>
<dbReference type="InterPro" id="IPR023696">
    <property type="entry name" value="Ureohydrolase_dom_sf"/>
</dbReference>
<comment type="catalytic activity">
    <reaction evidence="8 13">
        <text>L-arginine + H2O = urea + L-ornithine</text>
        <dbReference type="Rhea" id="RHEA:20569"/>
        <dbReference type="ChEBI" id="CHEBI:15377"/>
        <dbReference type="ChEBI" id="CHEBI:16199"/>
        <dbReference type="ChEBI" id="CHEBI:32682"/>
        <dbReference type="ChEBI" id="CHEBI:46911"/>
        <dbReference type="EC" id="3.5.3.1"/>
    </reaction>
</comment>
<feature type="binding site" evidence="10">
    <location>
        <position position="130"/>
    </location>
    <ligand>
        <name>Mn(2+)</name>
        <dbReference type="ChEBI" id="CHEBI:29035"/>
        <label>1</label>
    </ligand>
</feature>
<evidence type="ECO:0000256" key="9">
    <source>
        <dbReference type="NCBIfam" id="TIGR01229"/>
    </source>
</evidence>
<evidence type="ECO:0000256" key="10">
    <source>
        <dbReference type="PIRSR" id="PIRSR036979-1"/>
    </source>
</evidence>
<dbReference type="CDD" id="cd09989">
    <property type="entry name" value="Arginase"/>
    <property type="match status" value="1"/>
</dbReference>
<feature type="binding site" evidence="10">
    <location>
        <position position="126"/>
    </location>
    <ligand>
        <name>Mn(2+)</name>
        <dbReference type="ChEBI" id="CHEBI:29035"/>
        <label>2</label>
    </ligand>
</feature>
<evidence type="ECO:0000256" key="1">
    <source>
        <dbReference type="ARBA" id="ARBA00005098"/>
    </source>
</evidence>
<dbReference type="SUPFAM" id="SSF52768">
    <property type="entry name" value="Arginase/deacetylase"/>
    <property type="match status" value="1"/>
</dbReference>
<evidence type="ECO:0000256" key="2">
    <source>
        <dbReference type="ARBA" id="ARBA00012168"/>
    </source>
</evidence>
<comment type="similarity">
    <text evidence="11 12">Belongs to the arginase family.</text>
</comment>
<dbReference type="GO" id="GO:0006525">
    <property type="term" value="P:arginine metabolic process"/>
    <property type="evidence" value="ECO:0007669"/>
    <property type="project" value="UniProtKB-KW"/>
</dbReference>
<comment type="pathway">
    <text evidence="1">Nitrogen metabolism; urea cycle; L-ornithine and urea from L-arginine: step 1/1.</text>
</comment>
<dbReference type="EMBL" id="FPBX01000017">
    <property type="protein sequence ID" value="SFU73620.1"/>
    <property type="molecule type" value="Genomic_DNA"/>
</dbReference>
<keyword evidence="5 10" id="KW-0479">Metal-binding</keyword>
<sequence length="301" mass="30707">MALWHLTLLGAPTDAGAGVAGAHLGPDALRGAGLARALRGQGHDVQDLGNLAGPPTPAHEARHGPHHLACVSAWNQAVHDAVASILAAQRVPVLLGGDHSLAVGSISAVARHCRQAGKALCVLWLDAHADANTPATSPSGNLHGMPVACLLGDGPAALTALAGGPPALQPAQLRLVGLRSVDAGEQCYLRQRGLPVWRMPEVRALGMAQTMAQVLRGIQAGTHHLHVSLDLDCMDPALAPGVSTPAPGGIGHHAMQQCMDLLAASGAVGSVDLVELNPLRDRQGQTAQLAVDLLQRLAGSA</sequence>
<evidence type="ECO:0000313" key="14">
    <source>
        <dbReference type="EMBL" id="SFU73620.1"/>
    </source>
</evidence>
<dbReference type="GO" id="GO:0005737">
    <property type="term" value="C:cytoplasm"/>
    <property type="evidence" value="ECO:0007669"/>
    <property type="project" value="TreeGrafter"/>
</dbReference>
<reference evidence="14 15" key="1">
    <citation type="submission" date="2016-10" db="EMBL/GenBank/DDBJ databases">
        <authorList>
            <person name="de Groot N.N."/>
        </authorList>
    </citation>
    <scope>NUCLEOTIDE SEQUENCE [LARGE SCALE GENOMIC DNA]</scope>
    <source>
        <strain evidence="14 15">R-24608</strain>
    </source>
</reference>
<evidence type="ECO:0000256" key="7">
    <source>
        <dbReference type="ARBA" id="ARBA00023211"/>
    </source>
</evidence>
<evidence type="ECO:0000256" key="3">
    <source>
        <dbReference type="ARBA" id="ARBA00018123"/>
    </source>
</evidence>
<keyword evidence="7 10" id="KW-0464">Manganese</keyword>
<proteinExistence type="inferred from homology"/>
<feature type="binding site" evidence="10">
    <location>
        <position position="128"/>
    </location>
    <ligand>
        <name>Mn(2+)</name>
        <dbReference type="ChEBI" id="CHEBI:29035"/>
        <label>1</label>
    </ligand>
</feature>
<dbReference type="EC" id="3.5.3.1" evidence="2 9"/>